<proteinExistence type="predicted"/>
<comment type="caution">
    <text evidence="2">The sequence shown here is derived from an EMBL/GenBank/DDBJ whole genome shotgun (WGS) entry which is preliminary data.</text>
</comment>
<evidence type="ECO:0000313" key="3">
    <source>
        <dbReference type="Proteomes" id="UP000193648"/>
    </source>
</evidence>
<dbReference type="EMBL" id="MCFF01000025">
    <property type="protein sequence ID" value="ORZ12509.1"/>
    <property type="molecule type" value="Genomic_DNA"/>
</dbReference>
<protein>
    <submittedName>
        <fullName evidence="2">Uncharacterized protein</fullName>
    </submittedName>
</protein>
<keyword evidence="3" id="KW-1185">Reference proteome</keyword>
<dbReference type="Proteomes" id="UP000193648">
    <property type="component" value="Unassembled WGS sequence"/>
</dbReference>
<dbReference type="GeneID" id="33566450"/>
<evidence type="ECO:0000256" key="1">
    <source>
        <dbReference type="SAM" id="MobiDB-lite"/>
    </source>
</evidence>
<reference evidence="2 3" key="1">
    <citation type="submission" date="2016-07" db="EMBL/GenBank/DDBJ databases">
        <title>Pervasive Adenine N6-methylation of Active Genes in Fungi.</title>
        <authorList>
            <consortium name="DOE Joint Genome Institute"/>
            <person name="Mondo S.J."/>
            <person name="Dannebaum R.O."/>
            <person name="Kuo R.C."/>
            <person name="Labutti K."/>
            <person name="Haridas S."/>
            <person name="Kuo A."/>
            <person name="Salamov A."/>
            <person name="Ahrendt S.R."/>
            <person name="Lipzen A."/>
            <person name="Sullivan W."/>
            <person name="Andreopoulos W.B."/>
            <person name="Clum A."/>
            <person name="Lindquist E."/>
            <person name="Daum C."/>
            <person name="Ramamoorthy G.K."/>
            <person name="Gryganskyi A."/>
            <person name="Culley D."/>
            <person name="Magnuson J.K."/>
            <person name="James T.Y."/>
            <person name="O'Malley M.A."/>
            <person name="Stajich J.E."/>
            <person name="Spatafora J.W."/>
            <person name="Visel A."/>
            <person name="Grigoriev I.V."/>
        </authorList>
    </citation>
    <scope>NUCLEOTIDE SEQUENCE [LARGE SCALE GENOMIC DNA]</scope>
    <source>
        <strain evidence="2 3">NRRL 3116</strain>
    </source>
</reference>
<dbReference type="RefSeq" id="XP_021880128.1">
    <property type="nucleotide sequence ID" value="XM_022024606.1"/>
</dbReference>
<feature type="compositionally biased region" description="Pro residues" evidence="1">
    <location>
        <begin position="148"/>
        <end position="161"/>
    </location>
</feature>
<dbReference type="AlphaFoldDB" id="A0A1Y2GJ91"/>
<organism evidence="2 3">
    <name type="scientific">Lobosporangium transversale</name>
    <dbReference type="NCBI Taxonomy" id="64571"/>
    <lineage>
        <taxon>Eukaryota</taxon>
        <taxon>Fungi</taxon>
        <taxon>Fungi incertae sedis</taxon>
        <taxon>Mucoromycota</taxon>
        <taxon>Mortierellomycotina</taxon>
        <taxon>Mortierellomycetes</taxon>
        <taxon>Mortierellales</taxon>
        <taxon>Mortierellaceae</taxon>
        <taxon>Lobosporangium</taxon>
    </lineage>
</organism>
<accession>A0A1Y2GJ91</accession>
<feature type="compositionally biased region" description="Polar residues" evidence="1">
    <location>
        <begin position="174"/>
        <end position="189"/>
    </location>
</feature>
<gene>
    <name evidence="2" type="ORF">BCR41DRAFT_356194</name>
</gene>
<dbReference type="InParanoid" id="A0A1Y2GJ91"/>
<feature type="region of interest" description="Disordered" evidence="1">
    <location>
        <begin position="148"/>
        <end position="189"/>
    </location>
</feature>
<evidence type="ECO:0000313" key="2">
    <source>
        <dbReference type="EMBL" id="ORZ12509.1"/>
    </source>
</evidence>
<name>A0A1Y2GJ91_9FUNG</name>
<sequence length="189" mass="20554">MRVWKVYKGDLLLKNFTLSAPTSTSTATPKLEYSGPLVNNLLSETMKLSASVLILGLVAVQAVAAKPVTTFPVWTTTATVTVTKTWVSTIPFPTGTKTVTVTRPARTTGVSTVTVYPPCPWPTDFPGTDYPTEYPTTGPVYPTPEPVYPTPEPVYPTPEPVYPTETDSVIPTRRPTTSKIRPPRTSQLL</sequence>